<proteinExistence type="predicted"/>
<gene>
    <name evidence="1" type="ORF">H4S07_004130</name>
</gene>
<organism evidence="1 2">
    <name type="scientific">Coemansia furcata</name>
    <dbReference type="NCBI Taxonomy" id="417177"/>
    <lineage>
        <taxon>Eukaryota</taxon>
        <taxon>Fungi</taxon>
        <taxon>Fungi incertae sedis</taxon>
        <taxon>Zoopagomycota</taxon>
        <taxon>Kickxellomycotina</taxon>
        <taxon>Kickxellomycetes</taxon>
        <taxon>Kickxellales</taxon>
        <taxon>Kickxellaceae</taxon>
        <taxon>Coemansia</taxon>
    </lineage>
</organism>
<dbReference type="EMBL" id="JANBUP010001560">
    <property type="protein sequence ID" value="KAJ2804933.1"/>
    <property type="molecule type" value="Genomic_DNA"/>
</dbReference>
<evidence type="ECO:0000313" key="1">
    <source>
        <dbReference type="EMBL" id="KAJ2804933.1"/>
    </source>
</evidence>
<comment type="caution">
    <text evidence="1">The sequence shown here is derived from an EMBL/GenBank/DDBJ whole genome shotgun (WGS) entry which is preliminary data.</text>
</comment>
<evidence type="ECO:0000313" key="2">
    <source>
        <dbReference type="Proteomes" id="UP001140096"/>
    </source>
</evidence>
<sequence length="317" mass="34310">MPAVDITKLKEVCTQLVREGDLDELTDRSVRRSAEKILGLDENTLEEKAYKKVAKETVAEAIAGIKSKEDSASGEQSDEEEVKDASESEVSEVDDDVPAATPVAKKKRASTPSKSPQTAKRAKVGESSGKLSKSSETTITNLKQYITKCGLRKVWAKELAGMSGAQQIQHLKDMLSELGMEGRPTLEKCKKIKAKRDLLAELEEIGGGDDEPELAPVSSKRSRRGGSTKVVQDDDSDEEHSVVVAVDMEVEDKAAKETDIPDQGSDAIPEEDDEDEIEDSDESDAYSEGESGSDDDAPSEKNDDEESGDDEPDADSD</sequence>
<reference evidence="1" key="1">
    <citation type="submission" date="2022-07" db="EMBL/GenBank/DDBJ databases">
        <title>Phylogenomic reconstructions and comparative analyses of Kickxellomycotina fungi.</title>
        <authorList>
            <person name="Reynolds N.K."/>
            <person name="Stajich J.E."/>
            <person name="Barry K."/>
            <person name="Grigoriev I.V."/>
            <person name="Crous P."/>
            <person name="Smith M.E."/>
        </authorList>
    </citation>
    <scope>NUCLEOTIDE SEQUENCE</scope>
    <source>
        <strain evidence="1">CBS 102833</strain>
    </source>
</reference>
<keyword evidence="2" id="KW-1185">Reference proteome</keyword>
<protein>
    <submittedName>
        <fullName evidence="1">Uncharacterized protein</fullName>
    </submittedName>
</protein>
<dbReference type="Proteomes" id="UP001140096">
    <property type="component" value="Unassembled WGS sequence"/>
</dbReference>
<accession>A0ACC1LBL6</accession>
<name>A0ACC1LBL6_9FUNG</name>